<feature type="chain" id="PRO_5005508223" description="Protein kinase domain-containing protein" evidence="1">
    <location>
        <begin position="20"/>
        <end position="580"/>
    </location>
</feature>
<name>A0A0K6S7R5_9ALVE</name>
<evidence type="ECO:0000256" key="1">
    <source>
        <dbReference type="SAM" id="SignalP"/>
    </source>
</evidence>
<dbReference type="AlphaFoldDB" id="A0A0K6S7R5"/>
<keyword evidence="1" id="KW-0732">Signal</keyword>
<accession>A0A0K6S7R5</accession>
<evidence type="ECO:0008006" key="3">
    <source>
        <dbReference type="Google" id="ProtNLM"/>
    </source>
</evidence>
<protein>
    <recommendedName>
        <fullName evidence="3">Protein kinase domain-containing protein</fullName>
    </recommendedName>
</protein>
<sequence length="580" mass="63377">MRSLFSLVALGGLLTFSSAEHLSLRRAKAKLRVASPLSPPSTTSASYKSARAVASGSSTPIVRVVPTPLLVAAEETYSEGDQVVGLSMAELLQMEATGDPKTVTTNFLTTLDIEDLRNGMYLGGGAFGWVFKVHVKENKRPYIPDSGFLGAFKSRVAKEDFALKVLGNTDDQALDPAKEEEGRLNEWVSSKHVCTGGTRCQCFPGVVPMWTHWLTTGAKATWFNPSASKEKIESWNYAMGADENGKASAALYLMELQDNTVKGWWEKTSLTGTSKKNAGKAAMLMASFILNSLDYWSMTHNDAHKSNLLIKKFAGNKDPCDPRDTPGTCTHWCFHFEDNGLQEKCIRASTMENYMVRLADFGSAVVSASTAANGNLEDSDTATGQNNYAPAGSQADSGAVLALCEFFDFDDCPTDFGYDVKTQYSNAYFNDIVIPSKTDQISSEIKQTIATGEVQALALLRDSSALREVVILTAASLGWIGKTRMLMPKVSEFINSARIAVISCRDPKAPVADASLWKQLELVREDLDLTLATTKEQELHGIVNEKDNGDLHWKRGFLPEEVYGCMGVRACRGDIIRRDP</sequence>
<dbReference type="VEuPathDB" id="CryptoDB:Cvel_21528"/>
<gene>
    <name evidence="2" type="ORF">Cvel_21528.t2.CR1</name>
</gene>
<reference evidence="2" key="1">
    <citation type="submission" date="2014-11" db="EMBL/GenBank/DDBJ databases">
        <title>Molecular phylogeny of cliff fern family Woodsiaceae with morphological implications.</title>
        <authorList>
            <person name="Shao Y.-Z."/>
            <person name="Wei R."/>
            <person name="Zhang X.-C."/>
        </authorList>
    </citation>
    <scope>NUCLEOTIDE SEQUENCE</scope>
</reference>
<proteinExistence type="predicted"/>
<dbReference type="PhylomeDB" id="A0A0K6S7R5"/>
<dbReference type="EMBL" id="CDMZ01001134">
    <property type="protein sequence ID" value="CUC09583.1"/>
    <property type="molecule type" value="Genomic_DNA"/>
</dbReference>
<organism evidence="2">
    <name type="scientific">Chromera velia CCMP2878</name>
    <dbReference type="NCBI Taxonomy" id="1169474"/>
    <lineage>
        <taxon>Eukaryota</taxon>
        <taxon>Sar</taxon>
        <taxon>Alveolata</taxon>
        <taxon>Colpodellida</taxon>
        <taxon>Chromeraceae</taxon>
        <taxon>Chromera</taxon>
    </lineage>
</organism>
<feature type="signal peptide" evidence="1">
    <location>
        <begin position="1"/>
        <end position="19"/>
    </location>
</feature>
<evidence type="ECO:0000313" key="2">
    <source>
        <dbReference type="EMBL" id="CUC09583.1"/>
    </source>
</evidence>